<organism evidence="2">
    <name type="scientific">Brachypodium distachyon</name>
    <name type="common">Purple false brome</name>
    <name type="synonym">Trachynia distachya</name>
    <dbReference type="NCBI Taxonomy" id="15368"/>
    <lineage>
        <taxon>Eukaryota</taxon>
        <taxon>Viridiplantae</taxon>
        <taxon>Streptophyta</taxon>
        <taxon>Embryophyta</taxon>
        <taxon>Tracheophyta</taxon>
        <taxon>Spermatophyta</taxon>
        <taxon>Magnoliopsida</taxon>
        <taxon>Liliopsida</taxon>
        <taxon>Poales</taxon>
        <taxon>Poaceae</taxon>
        <taxon>BOP clade</taxon>
        <taxon>Pooideae</taxon>
        <taxon>Stipodae</taxon>
        <taxon>Brachypodieae</taxon>
        <taxon>Brachypodium</taxon>
    </lineage>
</organism>
<dbReference type="PANTHER" id="PTHR33087">
    <property type="entry name" value="OS07G0539200 PROTEIN"/>
    <property type="match status" value="1"/>
</dbReference>
<accession>A0A2K2DAW6</accession>
<dbReference type="Gramene" id="PNT71415">
    <property type="protein sequence ID" value="PNT71415"/>
    <property type="gene ID" value="BRADI_2g27174v3"/>
</dbReference>
<evidence type="ECO:0008006" key="5">
    <source>
        <dbReference type="Google" id="ProtNLM"/>
    </source>
</evidence>
<evidence type="ECO:0000256" key="1">
    <source>
        <dbReference type="SAM" id="MobiDB-lite"/>
    </source>
</evidence>
<dbReference type="EnsemblPlants" id="PNT71415">
    <property type="protein sequence ID" value="PNT71415"/>
    <property type="gene ID" value="BRADI_2g27174v3"/>
</dbReference>
<dbReference type="EMBL" id="CM000881">
    <property type="protein sequence ID" value="PNT71415.1"/>
    <property type="molecule type" value="Genomic_DNA"/>
</dbReference>
<reference evidence="2 3" key="1">
    <citation type="journal article" date="2010" name="Nature">
        <title>Genome sequencing and analysis of the model grass Brachypodium distachyon.</title>
        <authorList>
            <consortium name="International Brachypodium Initiative"/>
        </authorList>
    </citation>
    <scope>NUCLEOTIDE SEQUENCE [LARGE SCALE GENOMIC DNA]</scope>
    <source>
        <strain evidence="2 3">Bd21</strain>
    </source>
</reference>
<feature type="region of interest" description="Disordered" evidence="1">
    <location>
        <begin position="1"/>
        <end position="24"/>
    </location>
</feature>
<evidence type="ECO:0000313" key="3">
    <source>
        <dbReference type="EnsemblPlants" id="PNT71415"/>
    </source>
</evidence>
<proteinExistence type="predicted"/>
<reference evidence="2" key="2">
    <citation type="submission" date="2017-06" db="EMBL/GenBank/DDBJ databases">
        <title>WGS assembly of Brachypodium distachyon.</title>
        <authorList>
            <consortium name="The International Brachypodium Initiative"/>
            <person name="Lucas S."/>
            <person name="Harmon-Smith M."/>
            <person name="Lail K."/>
            <person name="Tice H."/>
            <person name="Grimwood J."/>
            <person name="Bruce D."/>
            <person name="Barry K."/>
            <person name="Shu S."/>
            <person name="Lindquist E."/>
            <person name="Wang M."/>
            <person name="Pitluck S."/>
            <person name="Vogel J.P."/>
            <person name="Garvin D.F."/>
            <person name="Mockler T.C."/>
            <person name="Schmutz J."/>
            <person name="Rokhsar D."/>
            <person name="Bevan M.W."/>
        </authorList>
    </citation>
    <scope>NUCLEOTIDE SEQUENCE</scope>
    <source>
        <strain evidence="2">Bd21</strain>
    </source>
</reference>
<dbReference type="AlphaFoldDB" id="A0A2K2DAW6"/>
<evidence type="ECO:0000313" key="4">
    <source>
        <dbReference type="Proteomes" id="UP000008810"/>
    </source>
</evidence>
<dbReference type="Proteomes" id="UP000008810">
    <property type="component" value="Chromosome 2"/>
</dbReference>
<keyword evidence="4" id="KW-1185">Reference proteome</keyword>
<dbReference type="InParanoid" id="A0A2K2DAW6"/>
<protein>
    <recommendedName>
        <fullName evidence="5">DUF4283 domain-containing protein</fullName>
    </recommendedName>
</protein>
<gene>
    <name evidence="2" type="ORF">BRADI_2g27174v3</name>
</gene>
<name>A0A2K2DAW6_BRADI</name>
<evidence type="ECO:0000313" key="2">
    <source>
        <dbReference type="EMBL" id="PNT71415.1"/>
    </source>
</evidence>
<sequence length="321" mass="34141">MERLARATALSHAPPGSTLAPMVASDGRGVASVPVLLRRDAPPPPSSRRVSDTQVVPLLPARPVAPGGELVQRPAREVRVFARTPDVDAAETDLQRALLAAIIGTCSTVTTSEVADAICSIYDVSPDEFSVHGHKPEDFLIFFADRATRNRIEGLSLNVWSLAAAETILSPAGWVERLAPVTRSHADMAFFRMTAWCSDPSSIPCAVDFHLVEPDEAPPPEDMAAPAELVVPPTVKTRVFPLLIHVTRTVDYRRRPALSGVADDSIDAGGSGPTPGWPTTDGTSTMPDSRIPSRRARTPTSASHRPAMAPAVHGLSGLVRG</sequence>
<dbReference type="PANTHER" id="PTHR33087:SF42">
    <property type="entry name" value="DUF4283 DOMAIN-CONTAINING PROTEIN"/>
    <property type="match status" value="1"/>
</dbReference>
<dbReference type="OrthoDB" id="696508at2759"/>
<dbReference type="InterPro" id="IPR053253">
    <property type="entry name" value="Sex_diff_modulator"/>
</dbReference>
<feature type="region of interest" description="Disordered" evidence="1">
    <location>
        <begin position="261"/>
        <end position="307"/>
    </location>
</feature>
<reference evidence="3" key="3">
    <citation type="submission" date="2018-08" db="UniProtKB">
        <authorList>
            <consortium name="EnsemblPlants"/>
        </authorList>
    </citation>
    <scope>IDENTIFICATION</scope>
    <source>
        <strain evidence="3">cv. Bd21</strain>
    </source>
</reference>